<dbReference type="Pfam" id="PF18129">
    <property type="entry name" value="SH3_12"/>
    <property type="match status" value="1"/>
</dbReference>
<dbReference type="GO" id="GO:0016075">
    <property type="term" value="P:rRNA catabolic process"/>
    <property type="evidence" value="ECO:0007669"/>
    <property type="project" value="TreeGrafter"/>
</dbReference>
<dbReference type="PANTHER" id="PTHR12341:SF7">
    <property type="entry name" value="5'-3' EXORIBONUCLEASE 1"/>
    <property type="match status" value="1"/>
</dbReference>
<proteinExistence type="inferred from homology"/>
<dbReference type="GO" id="GO:0004534">
    <property type="term" value="F:5'-3' RNA exonuclease activity"/>
    <property type="evidence" value="ECO:0007669"/>
    <property type="project" value="TreeGrafter"/>
</dbReference>
<dbReference type="PANTHER" id="PTHR12341">
    <property type="entry name" value="5'-&gt;3' EXORIBONUCLEASE"/>
    <property type="match status" value="1"/>
</dbReference>
<dbReference type="Pfam" id="PF03159">
    <property type="entry name" value="XRN_N"/>
    <property type="match status" value="1"/>
</dbReference>
<dbReference type="Proteomes" id="UP000054495">
    <property type="component" value="Unassembled WGS sequence"/>
</dbReference>
<comment type="subcellular location">
    <subcellularLocation>
        <location evidence="6">Cytoplasm</location>
    </subcellularLocation>
</comment>
<dbReference type="Gene3D" id="2.170.260.40">
    <property type="match status" value="1"/>
</dbReference>
<dbReference type="InterPro" id="IPR047007">
    <property type="entry name" value="XRN1_D1_sf"/>
</dbReference>
<evidence type="ECO:0000259" key="12">
    <source>
        <dbReference type="Pfam" id="PF18334"/>
    </source>
</evidence>
<comment type="similarity">
    <text evidence="1">Belongs to the 5'-3' exonuclease family. XRN2/RAT1 subfamily.</text>
</comment>
<keyword evidence="3 6" id="KW-0540">Nuclease</keyword>
<sequence length="1260" mass="142387">MGVPKFYRWISERYPCLSEVISDTEIPEFDNLYLDMNGIIHNCSHPNDDDVKFRISQEQIFADIFAYIDKLFNIIRPKKVFFLAVDGVAPRAKMNQQRARRFMSARTAEEQLQAHLRKGEELPKEKRFDSNCITPGTLFMAELHNELSKWLETKVEKDQAWHGIRVYLSGHDCPGEGEHKIMDFIRHERTLEGYDSNTRHCMYGLDADLASLPFTYDIEHIIDDWAFAANDRRHFLQTLEDESFLRSKTGRDPHGLFKKEHTEEESPLSGAESSEEADGSDEISPDDEAAFVSSDEEDSSSDDIPDELPDGGVESAAELLSRLNADSDPGEDELTEAVMAAELRGMDDKEFENDVETCWTKTVSNSFRRHKRLYYREKMKYENITKSELRKQAEGFYPHHYSPYISDVVDFSNMDMSFDLGEPFKPFEQLLAVLPSASAECLPSPFRDLMCNKESPIADFYPTDFRTDLNGKKNDWEAVVLIPFIDEARLLSAVQSKMPLLTPEENARNSIGEILLFNFKTKGAQVRTTLEVNAFHLDPQQVIWGLLPNVKLDVFFPGFPTMKHLPHSGELKQVNVKVFQQESKRPSMVLTINKRKELEKDILDLAREFIGKEVCIDWPILKMGMVDSFWAEGNKYTRQDSGEVTAMALDAEEQEVMKSMLYSQKERMLSRYAIDVKEANTIVFVRRFVGVTYVVEGGVLRPQKQWAGPQVAVPVLLPLLVTNVNVEGGVSLRDIPVSEAYPKHSKVFAMLPSWEGFGYPALVDMVDPEGRVRLTVSIWPSVDLSPVRNDYDSLSLQWMNSFDAGRKIGVDGRLLSRITGTVFLIIERNTGEEETSRTQEKINIGLSLKLSKRNQEVADYTRRLENGYWQYSMLCVQLLNSYKNKFRDLFVFLENSHSVDDAYLASDVWTNEEKRNQRVADLKEWLSNTPTNGVEKQEGGKKYADRLIIGQIENAIKQVPKKRWGFRKCAVNPSVLYRAELYNGRCCADPDADFQLLDRVVYTVQGSTIPFGSQGTVVGILSGKVDVLFDLEFNSGYKIRGAMNSGACVPKTSLINITYGKERKGRKPADPPAGSEKRLFAGKENVSLKQKKNASEARSTFSEAPYSLLIRKPKKEQSAKGTPSPSVQPSDAAAILPTVASKEQMEDELNRMLGLRTGKSTATEQNQVSLILSSLTSPAPTSDKTEEAPLSEKQSPPSALTKLFATTPTQNQNENQKIVQKLLSAAKEEETAKKNLRPNNNSQRGGGCASMQAATTQKRR</sequence>
<dbReference type="Pfam" id="PF18332">
    <property type="entry name" value="XRN1_D1"/>
    <property type="match status" value="1"/>
</dbReference>
<evidence type="ECO:0000259" key="10">
    <source>
        <dbReference type="Pfam" id="PF18129"/>
    </source>
</evidence>
<keyword evidence="6" id="KW-0694">RNA-binding</keyword>
<feature type="compositionally biased region" description="Acidic residues" evidence="7">
    <location>
        <begin position="273"/>
        <end position="309"/>
    </location>
</feature>
<dbReference type="InterPro" id="IPR041385">
    <property type="entry name" value="SH3_12"/>
</dbReference>
<dbReference type="InterPro" id="IPR027073">
    <property type="entry name" value="5_3_exoribonuclease"/>
</dbReference>
<evidence type="ECO:0000259" key="8">
    <source>
        <dbReference type="Pfam" id="PF03159"/>
    </source>
</evidence>
<dbReference type="CDD" id="cd18673">
    <property type="entry name" value="PIN_XRN1-2-like"/>
    <property type="match status" value="1"/>
</dbReference>
<keyword evidence="2" id="KW-0507">mRNA processing</keyword>
<dbReference type="GO" id="GO:0005634">
    <property type="term" value="C:nucleus"/>
    <property type="evidence" value="ECO:0007669"/>
    <property type="project" value="TreeGrafter"/>
</dbReference>
<dbReference type="EMBL" id="KE125142">
    <property type="protein sequence ID" value="EPB71015.1"/>
    <property type="molecule type" value="Genomic_DNA"/>
</dbReference>
<dbReference type="Pfam" id="PF17846">
    <property type="entry name" value="XRN_M"/>
    <property type="match status" value="1"/>
</dbReference>
<evidence type="ECO:0000256" key="1">
    <source>
        <dbReference type="ARBA" id="ARBA00006994"/>
    </source>
</evidence>
<keyword evidence="14" id="KW-1185">Reference proteome</keyword>
<feature type="compositionally biased region" description="Basic and acidic residues" evidence="7">
    <location>
        <begin position="250"/>
        <end position="264"/>
    </location>
</feature>
<evidence type="ECO:0000256" key="6">
    <source>
        <dbReference type="PIRNR" id="PIRNR006743"/>
    </source>
</evidence>
<dbReference type="Gene3D" id="1.25.40.1050">
    <property type="match status" value="1"/>
</dbReference>
<dbReference type="EC" id="3.1.13.-" evidence="6"/>
<feature type="domain" description="5'-3' exoribonuclease 1 SH3-like" evidence="10">
    <location>
        <begin position="992"/>
        <end position="1056"/>
    </location>
</feature>
<keyword evidence="6" id="KW-0963">Cytoplasm</keyword>
<dbReference type="GO" id="GO:0005737">
    <property type="term" value="C:cytoplasm"/>
    <property type="evidence" value="ECO:0007669"/>
    <property type="project" value="UniProtKB-SubCell"/>
</dbReference>
<evidence type="ECO:0000256" key="5">
    <source>
        <dbReference type="ARBA" id="ARBA00022839"/>
    </source>
</evidence>
<evidence type="ECO:0000256" key="3">
    <source>
        <dbReference type="ARBA" id="ARBA00022722"/>
    </source>
</evidence>
<dbReference type="Gene3D" id="3.40.50.12390">
    <property type="match status" value="1"/>
</dbReference>
<feature type="region of interest" description="Disordered" evidence="7">
    <location>
        <begin position="1171"/>
        <end position="1260"/>
    </location>
</feature>
<dbReference type="AlphaFoldDB" id="A0A0D6LG14"/>
<evidence type="ECO:0000259" key="9">
    <source>
        <dbReference type="Pfam" id="PF17846"/>
    </source>
</evidence>
<dbReference type="FunFam" id="3.40.50.12390:FF:000004">
    <property type="entry name" value="5'-3' exoribonuclease 1"/>
    <property type="match status" value="1"/>
</dbReference>
<protein>
    <recommendedName>
        <fullName evidence="6">5'-3' exoribonuclease 1</fullName>
        <ecNumber evidence="6">3.1.13.-</ecNumber>
    </recommendedName>
</protein>
<keyword evidence="4 6" id="KW-0378">Hydrolase</keyword>
<dbReference type="InterPro" id="IPR041412">
    <property type="entry name" value="Xrn1_helical"/>
</dbReference>
<feature type="domain" description="Exoribonuclease Xrn1 D2/D3" evidence="12">
    <location>
        <begin position="736"/>
        <end position="962"/>
    </location>
</feature>
<name>A0A0D6LG14_9BILA</name>
<evidence type="ECO:0000313" key="14">
    <source>
        <dbReference type="Proteomes" id="UP000054495"/>
    </source>
</evidence>
<accession>A0A0D6LG14</accession>
<organism evidence="13 14">
    <name type="scientific">Ancylostoma ceylanicum</name>
    <dbReference type="NCBI Taxonomy" id="53326"/>
    <lineage>
        <taxon>Eukaryota</taxon>
        <taxon>Metazoa</taxon>
        <taxon>Ecdysozoa</taxon>
        <taxon>Nematoda</taxon>
        <taxon>Chromadorea</taxon>
        <taxon>Rhabditida</taxon>
        <taxon>Rhabditina</taxon>
        <taxon>Rhabditomorpha</taxon>
        <taxon>Strongyloidea</taxon>
        <taxon>Ancylostomatidae</taxon>
        <taxon>Ancylostomatinae</taxon>
        <taxon>Ancylostoma</taxon>
    </lineage>
</organism>
<dbReference type="InterPro" id="IPR004859">
    <property type="entry name" value="Xrn1_N"/>
</dbReference>
<dbReference type="Gene3D" id="2.30.30.750">
    <property type="match status" value="1"/>
</dbReference>
<dbReference type="GO" id="GO:0003723">
    <property type="term" value="F:RNA binding"/>
    <property type="evidence" value="ECO:0007669"/>
    <property type="project" value="UniProtKB-KW"/>
</dbReference>
<evidence type="ECO:0000313" key="13">
    <source>
        <dbReference type="EMBL" id="EPB71015.1"/>
    </source>
</evidence>
<dbReference type="InterPro" id="IPR041106">
    <property type="entry name" value="XRN1_D2_D3"/>
</dbReference>
<evidence type="ECO:0000256" key="4">
    <source>
        <dbReference type="ARBA" id="ARBA00022801"/>
    </source>
</evidence>
<dbReference type="GO" id="GO:0000956">
    <property type="term" value="P:nuclear-transcribed mRNA catabolic process"/>
    <property type="evidence" value="ECO:0007669"/>
    <property type="project" value="InterPro"/>
</dbReference>
<keyword evidence="5 6" id="KW-0269">Exonuclease</keyword>
<dbReference type="PIRSF" id="PIRSF006743">
    <property type="entry name" value="Exonuclease_Xnr1"/>
    <property type="match status" value="1"/>
</dbReference>
<feature type="region of interest" description="Disordered" evidence="7">
    <location>
        <begin position="1106"/>
        <end position="1132"/>
    </location>
</feature>
<feature type="domain" description="5'-3' exoribonuclease 1 D1" evidence="11">
    <location>
        <begin position="545"/>
        <end position="724"/>
    </location>
</feature>
<feature type="compositionally biased region" description="Polar residues" evidence="7">
    <location>
        <begin position="1171"/>
        <end position="1182"/>
    </location>
</feature>
<dbReference type="InterPro" id="IPR047008">
    <property type="entry name" value="XRN1_SH3_sf"/>
</dbReference>
<dbReference type="GO" id="GO:0006397">
    <property type="term" value="P:mRNA processing"/>
    <property type="evidence" value="ECO:0007669"/>
    <property type="project" value="UniProtKB-KW"/>
</dbReference>
<gene>
    <name evidence="13" type="ORF">ANCCEY_09900</name>
</gene>
<evidence type="ECO:0000256" key="2">
    <source>
        <dbReference type="ARBA" id="ARBA00022664"/>
    </source>
</evidence>
<dbReference type="InterPro" id="IPR040992">
    <property type="entry name" value="XRN1_D1"/>
</dbReference>
<feature type="compositionally biased region" description="Polar residues" evidence="7">
    <location>
        <begin position="1119"/>
        <end position="1129"/>
    </location>
</feature>
<feature type="domain" description="Xrn1 N-terminal" evidence="8">
    <location>
        <begin position="1"/>
        <end position="216"/>
    </location>
</feature>
<dbReference type="FunFam" id="1.25.40.1050:FF:000002">
    <property type="entry name" value="5'-3' exoribonuclease"/>
    <property type="match status" value="1"/>
</dbReference>
<evidence type="ECO:0000259" key="11">
    <source>
        <dbReference type="Pfam" id="PF18332"/>
    </source>
</evidence>
<feature type="region of interest" description="Disordered" evidence="7">
    <location>
        <begin position="250"/>
        <end position="312"/>
    </location>
</feature>
<reference evidence="13 14" key="1">
    <citation type="submission" date="2013-05" db="EMBL/GenBank/DDBJ databases">
        <title>Draft genome of the parasitic nematode Anyclostoma ceylanicum.</title>
        <authorList>
            <person name="Mitreva M."/>
        </authorList>
    </citation>
    <scope>NUCLEOTIDE SEQUENCE [LARGE SCALE GENOMIC DNA]</scope>
</reference>
<dbReference type="InterPro" id="IPR016494">
    <property type="entry name" value="5_3_exoribonuclease_1"/>
</dbReference>
<evidence type="ECO:0000256" key="7">
    <source>
        <dbReference type="SAM" id="MobiDB-lite"/>
    </source>
</evidence>
<dbReference type="Pfam" id="PF18334">
    <property type="entry name" value="XRN1_D2_D3"/>
    <property type="match status" value="1"/>
</dbReference>
<feature type="compositionally biased region" description="Polar residues" evidence="7">
    <location>
        <begin position="1192"/>
        <end position="1218"/>
    </location>
</feature>
<feature type="domain" description="Xrn1 helical" evidence="9">
    <location>
        <begin position="396"/>
        <end position="525"/>
    </location>
</feature>